<evidence type="ECO:0000313" key="2">
    <source>
        <dbReference type="Proteomes" id="UP000603141"/>
    </source>
</evidence>
<name>A0A934VXP5_9BACT</name>
<protein>
    <submittedName>
        <fullName evidence="1">Uncharacterized protein</fullName>
    </submittedName>
</protein>
<evidence type="ECO:0000313" key="1">
    <source>
        <dbReference type="EMBL" id="MBK1883699.1"/>
    </source>
</evidence>
<comment type="caution">
    <text evidence="1">The sequence shown here is derived from an EMBL/GenBank/DDBJ whole genome shotgun (WGS) entry which is preliminary data.</text>
</comment>
<feature type="non-terminal residue" evidence="1">
    <location>
        <position position="206"/>
    </location>
</feature>
<dbReference type="EMBL" id="JAENIJ010000025">
    <property type="protein sequence ID" value="MBK1883699.1"/>
    <property type="molecule type" value="Genomic_DNA"/>
</dbReference>
<keyword evidence="2" id="KW-1185">Reference proteome</keyword>
<proteinExistence type="predicted"/>
<accession>A0A934VXP5</accession>
<reference evidence="1" key="1">
    <citation type="submission" date="2021-01" db="EMBL/GenBank/DDBJ databases">
        <title>Modified the classification status of verrucomicrobia.</title>
        <authorList>
            <person name="Feng X."/>
        </authorList>
    </citation>
    <scope>NUCLEOTIDE SEQUENCE</scope>
    <source>
        <strain evidence="1">KCTC 22041</strain>
    </source>
</reference>
<dbReference type="AlphaFoldDB" id="A0A934VXP5"/>
<organism evidence="1 2">
    <name type="scientific">Luteolibacter pohnpeiensis</name>
    <dbReference type="NCBI Taxonomy" id="454153"/>
    <lineage>
        <taxon>Bacteria</taxon>
        <taxon>Pseudomonadati</taxon>
        <taxon>Verrucomicrobiota</taxon>
        <taxon>Verrucomicrobiia</taxon>
        <taxon>Verrucomicrobiales</taxon>
        <taxon>Verrucomicrobiaceae</taxon>
        <taxon>Luteolibacter</taxon>
    </lineage>
</organism>
<gene>
    <name evidence="1" type="ORF">JIN85_14875</name>
</gene>
<dbReference type="Proteomes" id="UP000603141">
    <property type="component" value="Unassembled WGS sequence"/>
</dbReference>
<sequence>MSDFRGSYFVEAEWDGKGDFTPKKITRGEMNDKQKRVINNHYSALKKLLSDPAEHAERMCLGAGIFAKPEYGDIRWKVMIDPRTPESVIEKIAETELYADGSSISFLHPKVSRIEGVIRVADGSIIEAPALTKSGYVDVSENATFTAPALTEVSGSVYVSENATFTAPALTEVSGSVDVSENATFTAPALTEVSGYVYVSENATFT</sequence>
<dbReference type="RefSeq" id="WP_200272111.1">
    <property type="nucleotide sequence ID" value="NZ_JAENIJ010000025.1"/>
</dbReference>